<comment type="subcellular location">
    <subcellularLocation>
        <location evidence="1">Nucleus</location>
    </subcellularLocation>
</comment>
<dbReference type="GO" id="GO:0000977">
    <property type="term" value="F:RNA polymerase II transcription regulatory region sequence-specific DNA binding"/>
    <property type="evidence" value="ECO:0007669"/>
    <property type="project" value="TreeGrafter"/>
</dbReference>
<evidence type="ECO:0000313" key="9">
    <source>
        <dbReference type="Proteomes" id="UP000440578"/>
    </source>
</evidence>
<evidence type="ECO:0000259" key="7">
    <source>
        <dbReference type="PROSITE" id="PS50888"/>
    </source>
</evidence>
<dbReference type="PANTHER" id="PTHR23349:SF42">
    <property type="entry name" value="BHLH DOMAIN-CONTAINING PROTEIN"/>
    <property type="match status" value="1"/>
</dbReference>
<evidence type="ECO:0000256" key="5">
    <source>
        <dbReference type="ARBA" id="ARBA00023242"/>
    </source>
</evidence>
<keyword evidence="2" id="KW-0805">Transcription regulation</keyword>
<dbReference type="InterPro" id="IPR036638">
    <property type="entry name" value="HLH_DNA-bd_sf"/>
</dbReference>
<dbReference type="GO" id="GO:0032502">
    <property type="term" value="P:developmental process"/>
    <property type="evidence" value="ECO:0007669"/>
    <property type="project" value="TreeGrafter"/>
</dbReference>
<organism evidence="8 9">
    <name type="scientific">Amphibalanus amphitrite</name>
    <name type="common">Striped barnacle</name>
    <name type="synonym">Balanus amphitrite</name>
    <dbReference type="NCBI Taxonomy" id="1232801"/>
    <lineage>
        <taxon>Eukaryota</taxon>
        <taxon>Metazoa</taxon>
        <taxon>Ecdysozoa</taxon>
        <taxon>Arthropoda</taxon>
        <taxon>Crustacea</taxon>
        <taxon>Multicrustacea</taxon>
        <taxon>Cirripedia</taxon>
        <taxon>Thoracica</taxon>
        <taxon>Thoracicalcarea</taxon>
        <taxon>Balanomorpha</taxon>
        <taxon>Balanoidea</taxon>
        <taxon>Balanidae</taxon>
        <taxon>Amphibalaninae</taxon>
        <taxon>Amphibalanus</taxon>
    </lineage>
</organism>
<keyword evidence="5" id="KW-0539">Nucleus</keyword>
<dbReference type="FunFam" id="4.10.280.10:FF:000010">
    <property type="entry name" value="Scleraxis bHLH transcription factor"/>
    <property type="match status" value="1"/>
</dbReference>
<evidence type="ECO:0000313" key="8">
    <source>
        <dbReference type="EMBL" id="KAF0313782.1"/>
    </source>
</evidence>
<dbReference type="Pfam" id="PF00010">
    <property type="entry name" value="HLH"/>
    <property type="match status" value="1"/>
</dbReference>
<dbReference type="InterPro" id="IPR050283">
    <property type="entry name" value="E-box_TF_Regulators"/>
</dbReference>
<dbReference type="GO" id="GO:0005634">
    <property type="term" value="C:nucleus"/>
    <property type="evidence" value="ECO:0007669"/>
    <property type="project" value="UniProtKB-SubCell"/>
</dbReference>
<keyword evidence="4" id="KW-0804">Transcription</keyword>
<dbReference type="PANTHER" id="PTHR23349">
    <property type="entry name" value="BASIC HELIX-LOOP-HELIX TRANSCRIPTION FACTOR, TWIST"/>
    <property type="match status" value="1"/>
</dbReference>
<protein>
    <submittedName>
        <fullName evidence="8">Basic helix-loop-helix transcription factor scleraxis</fullName>
    </submittedName>
</protein>
<dbReference type="OrthoDB" id="6106870at2759"/>
<accession>A0A6A4XGF0</accession>
<dbReference type="SMART" id="SM00353">
    <property type="entry name" value="HLH"/>
    <property type="match status" value="1"/>
</dbReference>
<evidence type="ECO:0000256" key="3">
    <source>
        <dbReference type="ARBA" id="ARBA00023125"/>
    </source>
</evidence>
<dbReference type="GO" id="GO:0046983">
    <property type="term" value="F:protein dimerization activity"/>
    <property type="evidence" value="ECO:0007669"/>
    <property type="project" value="InterPro"/>
</dbReference>
<keyword evidence="9" id="KW-1185">Reference proteome</keyword>
<keyword evidence="3" id="KW-0238">DNA-binding</keyword>
<dbReference type="EMBL" id="VIIS01000072">
    <property type="protein sequence ID" value="KAF0313782.1"/>
    <property type="molecule type" value="Genomic_DNA"/>
</dbReference>
<gene>
    <name evidence="8" type="primary">SCX_1</name>
    <name evidence="8" type="ORF">FJT64_015703</name>
</gene>
<dbReference type="AlphaFoldDB" id="A0A6A4XGF0"/>
<evidence type="ECO:0000256" key="1">
    <source>
        <dbReference type="ARBA" id="ARBA00004123"/>
    </source>
</evidence>
<dbReference type="Proteomes" id="UP000440578">
    <property type="component" value="Unassembled WGS sequence"/>
</dbReference>
<evidence type="ECO:0000256" key="2">
    <source>
        <dbReference type="ARBA" id="ARBA00023015"/>
    </source>
</evidence>
<dbReference type="PROSITE" id="PS50888">
    <property type="entry name" value="BHLH"/>
    <property type="match status" value="1"/>
</dbReference>
<dbReference type="Gene3D" id="4.10.280.10">
    <property type="entry name" value="Helix-loop-helix DNA-binding domain"/>
    <property type="match status" value="1"/>
</dbReference>
<feature type="domain" description="BHLH" evidence="7">
    <location>
        <begin position="24"/>
        <end position="76"/>
    </location>
</feature>
<dbReference type="GO" id="GO:0000981">
    <property type="term" value="F:DNA-binding transcription factor activity, RNA polymerase II-specific"/>
    <property type="evidence" value="ECO:0007669"/>
    <property type="project" value="TreeGrafter"/>
</dbReference>
<evidence type="ECO:0000256" key="4">
    <source>
        <dbReference type="ARBA" id="ARBA00023163"/>
    </source>
</evidence>
<proteinExistence type="predicted"/>
<dbReference type="SUPFAM" id="SSF47459">
    <property type="entry name" value="HLH, helix-loop-helix DNA-binding domain"/>
    <property type="match status" value="1"/>
</dbReference>
<dbReference type="InterPro" id="IPR011598">
    <property type="entry name" value="bHLH_dom"/>
</dbReference>
<sequence length="114" mass="12547">MEVRPGDLCHGPDCYGAAAELTGPVRVFANAKERDRTNNVNTAFSRLRTMIPTQPADRKLSKIETLRLACSYITHLDTQLSAALFSGRPASHHSPLPLRPKPSPEPQLTCQLAR</sequence>
<evidence type="ECO:0000256" key="6">
    <source>
        <dbReference type="SAM" id="MobiDB-lite"/>
    </source>
</evidence>
<reference evidence="8 9" key="1">
    <citation type="submission" date="2019-07" db="EMBL/GenBank/DDBJ databases">
        <title>Draft genome assembly of a fouling barnacle, Amphibalanus amphitrite (Darwin, 1854): The first reference genome for Thecostraca.</title>
        <authorList>
            <person name="Kim W."/>
        </authorList>
    </citation>
    <scope>NUCLEOTIDE SEQUENCE [LARGE SCALE GENOMIC DNA]</scope>
    <source>
        <strain evidence="8">SNU_AA5</strain>
        <tissue evidence="8">Soma without cirri and trophi</tissue>
    </source>
</reference>
<name>A0A6A4XGF0_AMPAM</name>
<comment type="caution">
    <text evidence="8">The sequence shown here is derived from an EMBL/GenBank/DDBJ whole genome shotgun (WGS) entry which is preliminary data.</text>
</comment>
<feature type="region of interest" description="Disordered" evidence="6">
    <location>
        <begin position="87"/>
        <end position="114"/>
    </location>
</feature>